<accession>A0A1S1NG02</accession>
<comment type="caution">
    <text evidence="3">The sequence shown here is derived from an EMBL/GenBank/DDBJ whole genome shotgun (WGS) entry which is preliminary data.</text>
</comment>
<evidence type="ECO:0000256" key="1">
    <source>
        <dbReference type="SAM" id="Coils"/>
    </source>
</evidence>
<feature type="compositionally biased region" description="Polar residues" evidence="2">
    <location>
        <begin position="118"/>
        <end position="127"/>
    </location>
</feature>
<feature type="region of interest" description="Disordered" evidence="2">
    <location>
        <begin position="61"/>
        <end position="127"/>
    </location>
</feature>
<dbReference type="EMBL" id="MLQM01000115">
    <property type="protein sequence ID" value="OHV00144.1"/>
    <property type="molecule type" value="Genomic_DNA"/>
</dbReference>
<sequence>MTTSADIRKLLERREAKLTAIVTLDKDIDAARKQLNDKVEQQRKAYDALLADGFTTDELETIGITRRRKPQNTTRRTKPATNGHHHTGPASEHADAPAAATNWPENPAQTPPAAFYDGNTSNNDEGS</sequence>
<reference evidence="3 4" key="1">
    <citation type="submission" date="2016-10" db="EMBL/GenBank/DDBJ databases">
        <title>Genome sequence of Mycobacterium talmonii.</title>
        <authorList>
            <person name="Greninger A.L."/>
            <person name="Elliott B."/>
            <person name="Vasireddy S."/>
            <person name="Vasireddy R."/>
        </authorList>
    </citation>
    <scope>NUCLEOTIDE SEQUENCE [LARGE SCALE GENOMIC DNA]</scope>
    <source>
        <strain evidence="4">NE-TNMC-100812</strain>
    </source>
</reference>
<feature type="compositionally biased region" description="Basic residues" evidence="2">
    <location>
        <begin position="65"/>
        <end position="87"/>
    </location>
</feature>
<organism evidence="3 4">
    <name type="scientific">Mycobacterium talmoniae</name>
    <dbReference type="NCBI Taxonomy" id="1858794"/>
    <lineage>
        <taxon>Bacteria</taxon>
        <taxon>Bacillati</taxon>
        <taxon>Actinomycetota</taxon>
        <taxon>Actinomycetes</taxon>
        <taxon>Mycobacteriales</taxon>
        <taxon>Mycobacteriaceae</taxon>
        <taxon>Mycobacterium</taxon>
    </lineage>
</organism>
<name>A0A1S1NG02_9MYCO</name>
<keyword evidence="1" id="KW-0175">Coiled coil</keyword>
<evidence type="ECO:0000256" key="2">
    <source>
        <dbReference type="SAM" id="MobiDB-lite"/>
    </source>
</evidence>
<gene>
    <name evidence="3" type="ORF">BKN37_18480</name>
</gene>
<keyword evidence="4" id="KW-1185">Reference proteome</keyword>
<dbReference type="Proteomes" id="UP000179734">
    <property type="component" value="Unassembled WGS sequence"/>
</dbReference>
<protein>
    <submittedName>
        <fullName evidence="3">Uncharacterized protein</fullName>
    </submittedName>
</protein>
<dbReference type="AlphaFoldDB" id="A0A1S1NG02"/>
<feature type="coiled-coil region" evidence="1">
    <location>
        <begin position="21"/>
        <end position="52"/>
    </location>
</feature>
<proteinExistence type="predicted"/>
<dbReference type="RefSeq" id="WP_071028430.1">
    <property type="nucleotide sequence ID" value="NZ_MLQM01000115.1"/>
</dbReference>
<evidence type="ECO:0000313" key="3">
    <source>
        <dbReference type="EMBL" id="OHV00144.1"/>
    </source>
</evidence>
<evidence type="ECO:0000313" key="4">
    <source>
        <dbReference type="Proteomes" id="UP000179734"/>
    </source>
</evidence>